<dbReference type="AlphaFoldDB" id="A0A8H6ZVA2"/>
<dbReference type="RefSeq" id="XP_036631293.1">
    <property type="nucleotide sequence ID" value="XM_036777673.1"/>
</dbReference>
<name>A0A8H6ZVA2_PLEOS</name>
<reference evidence="2" key="1">
    <citation type="submission" date="2019-07" db="EMBL/GenBank/DDBJ databases">
        <authorList>
            <person name="Palmer J.M."/>
        </authorList>
    </citation>
    <scope>NUCLEOTIDE SEQUENCE</scope>
    <source>
        <strain evidence="2">PC9</strain>
    </source>
</reference>
<feature type="region of interest" description="Disordered" evidence="1">
    <location>
        <begin position="22"/>
        <end position="130"/>
    </location>
</feature>
<protein>
    <submittedName>
        <fullName evidence="2">Uncharacterized protein</fullName>
    </submittedName>
</protein>
<dbReference type="EMBL" id="JACETU010000005">
    <property type="protein sequence ID" value="KAF7428921.1"/>
    <property type="molecule type" value="Genomic_DNA"/>
</dbReference>
<evidence type="ECO:0000313" key="2">
    <source>
        <dbReference type="EMBL" id="KAF7428921.1"/>
    </source>
</evidence>
<feature type="compositionally biased region" description="Basic residues" evidence="1">
    <location>
        <begin position="87"/>
        <end position="117"/>
    </location>
</feature>
<evidence type="ECO:0000256" key="1">
    <source>
        <dbReference type="SAM" id="MobiDB-lite"/>
    </source>
</evidence>
<dbReference type="PANTHER" id="PTHR34689:SF1">
    <property type="entry name" value="NUCLEIC ACID-BINDING PROTEIN"/>
    <property type="match status" value="1"/>
</dbReference>
<gene>
    <name evidence="2" type="ORF">PC9H_008157</name>
</gene>
<feature type="compositionally biased region" description="Basic and acidic residues" evidence="1">
    <location>
        <begin position="52"/>
        <end position="64"/>
    </location>
</feature>
<keyword evidence="3" id="KW-1185">Reference proteome</keyword>
<sequence>MPTSRRWWEEGRSNLKDSRVCKHDTTEYCRSFSETMTSSTRGRSRSHRRREKARERSQDGDRERNIRKRGRSRSRSVSSSSSSSSDHKRRKRKKDKHRKRHGSKERKEKKKSKKSKKSGGEKPHWGKYGIITESDMFNKASEFHTWLVEERKINPETVSKDQNKKEFSRFVEDYNTATLPHEKYYNMEAYDRRMAALRAGEYVPPQNDSYDPNADMRALQGVHKRKVIEQDTYLSKEQLQELRKVQQERIQASKMKSMGMDVPQTMGVRMDGSMFDE</sequence>
<feature type="compositionally biased region" description="Low complexity" evidence="1">
    <location>
        <begin position="75"/>
        <end position="84"/>
    </location>
</feature>
<feature type="compositionally biased region" description="Basic residues" evidence="1">
    <location>
        <begin position="42"/>
        <end position="51"/>
    </location>
</feature>
<evidence type="ECO:0000313" key="3">
    <source>
        <dbReference type="Proteomes" id="UP000623687"/>
    </source>
</evidence>
<organism evidence="2 3">
    <name type="scientific">Pleurotus ostreatus</name>
    <name type="common">Oyster mushroom</name>
    <name type="synonym">White-rot fungus</name>
    <dbReference type="NCBI Taxonomy" id="5322"/>
    <lineage>
        <taxon>Eukaryota</taxon>
        <taxon>Fungi</taxon>
        <taxon>Dikarya</taxon>
        <taxon>Basidiomycota</taxon>
        <taxon>Agaricomycotina</taxon>
        <taxon>Agaricomycetes</taxon>
        <taxon>Agaricomycetidae</taxon>
        <taxon>Agaricales</taxon>
        <taxon>Pleurotineae</taxon>
        <taxon>Pleurotaceae</taxon>
        <taxon>Pleurotus</taxon>
    </lineage>
</organism>
<feature type="compositionally biased region" description="Basic residues" evidence="1">
    <location>
        <begin position="65"/>
        <end position="74"/>
    </location>
</feature>
<dbReference type="OrthoDB" id="2538345at2759"/>
<dbReference type="PANTHER" id="PTHR34689">
    <property type="entry name" value="NUCLEIC ACID-BINDING PROTEIN"/>
    <property type="match status" value="1"/>
</dbReference>
<proteinExistence type="predicted"/>
<comment type="caution">
    <text evidence="2">The sequence shown here is derived from an EMBL/GenBank/DDBJ whole genome shotgun (WGS) entry which is preliminary data.</text>
</comment>
<dbReference type="VEuPathDB" id="FungiDB:PC9H_008157"/>
<dbReference type="Proteomes" id="UP000623687">
    <property type="component" value="Unassembled WGS sequence"/>
</dbReference>
<dbReference type="GeneID" id="59377975"/>
<accession>A0A8H6ZVA2</accession>
<feature type="region of interest" description="Disordered" evidence="1">
    <location>
        <begin position="252"/>
        <end position="277"/>
    </location>
</feature>